<feature type="compositionally biased region" description="Basic and acidic residues" evidence="2">
    <location>
        <begin position="70"/>
        <end position="92"/>
    </location>
</feature>
<reference evidence="4" key="1">
    <citation type="submission" date="2025-08" db="UniProtKB">
        <authorList>
            <consortium name="RefSeq"/>
        </authorList>
    </citation>
    <scope>IDENTIFICATION</scope>
</reference>
<accession>A0A8N1S9Q2</accession>
<feature type="compositionally biased region" description="Acidic residues" evidence="2">
    <location>
        <begin position="147"/>
        <end position="164"/>
    </location>
</feature>
<dbReference type="AlphaFoldDB" id="A0A8N1S9Q2"/>
<dbReference type="GeneID" id="105430189"/>
<feature type="region of interest" description="Disordered" evidence="2">
    <location>
        <begin position="282"/>
        <end position="301"/>
    </location>
</feature>
<protein>
    <submittedName>
        <fullName evidence="4">Kinesin-related protein 4-like</fullName>
    </submittedName>
</protein>
<name>A0A8N1S9Q2_9HYME</name>
<keyword evidence="3" id="KW-1185">Reference proteome</keyword>
<feature type="region of interest" description="Disordered" evidence="2">
    <location>
        <begin position="598"/>
        <end position="624"/>
    </location>
</feature>
<organism evidence="3 4">
    <name type="scientific">Pogonomyrmex barbatus</name>
    <name type="common">red harvester ant</name>
    <dbReference type="NCBI Taxonomy" id="144034"/>
    <lineage>
        <taxon>Eukaryota</taxon>
        <taxon>Metazoa</taxon>
        <taxon>Ecdysozoa</taxon>
        <taxon>Arthropoda</taxon>
        <taxon>Hexapoda</taxon>
        <taxon>Insecta</taxon>
        <taxon>Pterygota</taxon>
        <taxon>Neoptera</taxon>
        <taxon>Endopterygota</taxon>
        <taxon>Hymenoptera</taxon>
        <taxon>Apocrita</taxon>
        <taxon>Aculeata</taxon>
        <taxon>Formicoidea</taxon>
        <taxon>Formicidae</taxon>
        <taxon>Myrmicinae</taxon>
        <taxon>Pogonomyrmex</taxon>
    </lineage>
</organism>
<dbReference type="RefSeq" id="XP_025074857.1">
    <property type="nucleotide sequence ID" value="XM_025219072.1"/>
</dbReference>
<dbReference type="OrthoDB" id="7682554at2759"/>
<feature type="region of interest" description="Disordered" evidence="2">
    <location>
        <begin position="749"/>
        <end position="769"/>
    </location>
</feature>
<evidence type="ECO:0000256" key="1">
    <source>
        <dbReference type="SAM" id="Coils"/>
    </source>
</evidence>
<gene>
    <name evidence="4" type="primary">LOC105430189</name>
</gene>
<evidence type="ECO:0000313" key="3">
    <source>
        <dbReference type="Proteomes" id="UP000504615"/>
    </source>
</evidence>
<feature type="region of interest" description="Disordered" evidence="2">
    <location>
        <begin position="1"/>
        <end position="173"/>
    </location>
</feature>
<feature type="compositionally biased region" description="Acidic residues" evidence="2">
    <location>
        <begin position="112"/>
        <end position="134"/>
    </location>
</feature>
<feature type="compositionally biased region" description="Polar residues" evidence="2">
    <location>
        <begin position="749"/>
        <end position="766"/>
    </location>
</feature>
<feature type="compositionally biased region" description="Basic and acidic residues" evidence="2">
    <location>
        <begin position="135"/>
        <end position="146"/>
    </location>
</feature>
<proteinExistence type="predicted"/>
<sequence length="1246" mass="142277">MSENSEHSPDDTETETKTMEDMPNDSSKSEARLMNQTDAALLDDEEMPTYISVSSSMRPDDSDVVNAKPLKNETQEMEENRSPSPHPSEDRAPSSVYVLSSGEDTDQHPFNDEDDEDEYGDSDDMENLELDNEFDSDRANNMKHLMDDEDDDDEDDEDEEDDEDSPRYIYNDDDGIDDYYKTDCYDRRSDNFILNRRLKNHDKEKSLSLQDLNMYENNMNAEYLKRRNLHSLKSNYLNVPEQAVMYSMMQRKQPMPGKYIQSKVKRYIKDIKEQNRRSMEKHAKQHQENVVHDKNSDVEKTKPTAISKTIKEYTERAIKELEVVEACDSSMDKAAYNATKPIVINGQDNKNCLESIREESVQNEAQINIHFESTQNEKECVSADNKIQKQNGTIEIKQLKFNYPDRETPHFEDAMQPSLIQNGHQEVPTLLYNLRTLSYEEYMHGASESSQKTDLNKNAQIVEQEHTQPETYNNSELMDISMDNEDTCPLRIENIKSIKTMSDEVKNNNEQQITFEKANEEFNKTLDASEVIALKKKLTQKTLKYNSLFDTYQKQLMENLKMKEELDELRKLVAKYEKENKPPEQKVAAIQTDVIVDSKSKEHQTQVAPTNEEKPNNKLSGSSVASTLSSIDQWSSSACNLSISMKPPEVAKALHSDDSVMLSDGTPGKTRSLSRAFITSSRILQTLSNITQGKTKPESPVTQNSKKRLNENIAMDVQNDSYQCQPSSSKKRKISDVLGPSNFVQSLKSSQTTAESHLNETSNAESQFKRDLSSYNDSVNKNIDIQENSANTSQLGTATSIESKTETADDNVKCFIYREDENSKDRSFLILAEEPEKDKAINEKGRIRECGPYLLGNVEVRMSEINGTINIWGKEISQESTAETENETETSKMKDKSYNYWQKTPHTRFNGSNLICSTSKKSKSPPKFELSSVASNLSCLQSSSFNVGKASCSTDKAHADKLCSPNACVSSCENCDLSKHRKEWLKYKRIHPQEKLHSCCIHNIDVSEQKCNCSLGKEKQRFEDSFNCSKEKLNSSQEHRRAPSFSQNLEPSMHLNFVSEENESICRNCSTCHHMHNSDNHQESHKCCNMSKETCEPMNINRECNRSCNHSSPNVHEEEPLIMPRRNDDTLETRRRRSTGKRVRGILMDFLRGCGDCYNSNVSNNSTSCIHKKEPYSNCSQTKISPCASPEPSCSNPGQPAGRCCHAYAQRIESQLEEFRMEMERVRSRSDAILDMLNMLHSVDTD</sequence>
<feature type="compositionally biased region" description="Basic and acidic residues" evidence="2">
    <location>
        <begin position="1"/>
        <end position="20"/>
    </location>
</feature>
<feature type="coiled-coil region" evidence="1">
    <location>
        <begin position="552"/>
        <end position="579"/>
    </location>
</feature>
<dbReference type="Proteomes" id="UP000504615">
    <property type="component" value="Unplaced"/>
</dbReference>
<evidence type="ECO:0000256" key="2">
    <source>
        <dbReference type="SAM" id="MobiDB-lite"/>
    </source>
</evidence>
<evidence type="ECO:0000313" key="4">
    <source>
        <dbReference type="RefSeq" id="XP_025074857.1"/>
    </source>
</evidence>
<keyword evidence="1" id="KW-0175">Coiled coil</keyword>